<evidence type="ECO:0000313" key="2">
    <source>
        <dbReference type="Proteomes" id="UP000620124"/>
    </source>
</evidence>
<organism evidence="1 2">
    <name type="scientific">Mycena venus</name>
    <dbReference type="NCBI Taxonomy" id="2733690"/>
    <lineage>
        <taxon>Eukaryota</taxon>
        <taxon>Fungi</taxon>
        <taxon>Dikarya</taxon>
        <taxon>Basidiomycota</taxon>
        <taxon>Agaricomycotina</taxon>
        <taxon>Agaricomycetes</taxon>
        <taxon>Agaricomycetidae</taxon>
        <taxon>Agaricales</taxon>
        <taxon>Marasmiineae</taxon>
        <taxon>Mycenaceae</taxon>
        <taxon>Mycena</taxon>
    </lineage>
</organism>
<gene>
    <name evidence="1" type="ORF">MVEN_00921900</name>
</gene>
<dbReference type="AlphaFoldDB" id="A0A8H6YA07"/>
<proteinExistence type="predicted"/>
<name>A0A8H6YA07_9AGAR</name>
<sequence length="202" mass="22878">MISILTTIYPSFLARWLKRKTPAGYVEGEHDAFLALRLAGELQILIILSEVYYECSTYVPSRLLDAPHITLDDKRKCLDAVAETVRAPINVQGSSWRFRGEKLACMPRLYWDRQKFLSPAKSRVLGSAAEAMERGNVGGAIIRIYAVKFGTIGSFKLPQCMYLLRVDLLSSIFISYRDRSPEAIQLVNGLLETTHRFLHLPL</sequence>
<dbReference type="EMBL" id="JACAZI010000007">
    <property type="protein sequence ID" value="KAF7355928.1"/>
    <property type="molecule type" value="Genomic_DNA"/>
</dbReference>
<accession>A0A8H6YA07</accession>
<comment type="caution">
    <text evidence="1">The sequence shown here is derived from an EMBL/GenBank/DDBJ whole genome shotgun (WGS) entry which is preliminary data.</text>
</comment>
<reference evidence="1" key="1">
    <citation type="submission" date="2020-05" db="EMBL/GenBank/DDBJ databases">
        <title>Mycena genomes resolve the evolution of fungal bioluminescence.</title>
        <authorList>
            <person name="Tsai I.J."/>
        </authorList>
    </citation>
    <scope>NUCLEOTIDE SEQUENCE</scope>
    <source>
        <strain evidence="1">CCC161011</strain>
    </source>
</reference>
<evidence type="ECO:0000313" key="1">
    <source>
        <dbReference type="EMBL" id="KAF7355928.1"/>
    </source>
</evidence>
<dbReference type="Proteomes" id="UP000620124">
    <property type="component" value="Unassembled WGS sequence"/>
</dbReference>
<protein>
    <submittedName>
        <fullName evidence="1">Uncharacterized protein</fullName>
    </submittedName>
</protein>
<keyword evidence="2" id="KW-1185">Reference proteome</keyword>